<feature type="domain" description="VOC" evidence="2">
    <location>
        <begin position="2"/>
        <end position="127"/>
    </location>
</feature>
<evidence type="ECO:0000313" key="3">
    <source>
        <dbReference type="EMBL" id="QGQ93752.1"/>
    </source>
</evidence>
<dbReference type="Proteomes" id="UP000426246">
    <property type="component" value="Chromosome"/>
</dbReference>
<dbReference type="PANTHER" id="PTHR43048:SF4">
    <property type="entry name" value="RING-CLEAVING DIOXYGENASE-RELATED"/>
    <property type="match status" value="1"/>
</dbReference>
<dbReference type="Pfam" id="PF00903">
    <property type="entry name" value="Glyoxalase"/>
    <property type="match status" value="1"/>
</dbReference>
<dbReference type="InterPro" id="IPR004360">
    <property type="entry name" value="Glyas_Fos-R_dOase_dom"/>
</dbReference>
<dbReference type="GO" id="GO:0046491">
    <property type="term" value="P:L-methylmalonyl-CoA metabolic process"/>
    <property type="evidence" value="ECO:0007669"/>
    <property type="project" value="TreeGrafter"/>
</dbReference>
<dbReference type="GO" id="GO:0004493">
    <property type="term" value="F:methylmalonyl-CoA epimerase activity"/>
    <property type="evidence" value="ECO:0007669"/>
    <property type="project" value="TreeGrafter"/>
</dbReference>
<name>A0A6B8RE65_9BACL</name>
<protein>
    <submittedName>
        <fullName evidence="3">VOC family protein</fullName>
    </submittedName>
</protein>
<organism evidence="3 4">
    <name type="scientific">Paenibacillus psychroresistens</name>
    <dbReference type="NCBI Taxonomy" id="1778678"/>
    <lineage>
        <taxon>Bacteria</taxon>
        <taxon>Bacillati</taxon>
        <taxon>Bacillota</taxon>
        <taxon>Bacilli</taxon>
        <taxon>Bacillales</taxon>
        <taxon>Paenibacillaceae</taxon>
        <taxon>Paenibacillus</taxon>
    </lineage>
</organism>
<evidence type="ECO:0000256" key="1">
    <source>
        <dbReference type="ARBA" id="ARBA00022723"/>
    </source>
</evidence>
<dbReference type="SUPFAM" id="SSF54593">
    <property type="entry name" value="Glyoxalase/Bleomycin resistance protein/Dihydroxybiphenyl dioxygenase"/>
    <property type="match status" value="1"/>
</dbReference>
<reference evidence="4" key="1">
    <citation type="submission" date="2018-11" db="EMBL/GenBank/DDBJ databases">
        <title>Complete genome sequence of Paenibacillus sp. ML311-T8.</title>
        <authorList>
            <person name="Nam Y.-D."/>
            <person name="Kang J."/>
            <person name="Chung W.-H."/>
            <person name="Park Y.S."/>
        </authorList>
    </citation>
    <scope>NUCLEOTIDE SEQUENCE [LARGE SCALE GENOMIC DNA]</scope>
    <source>
        <strain evidence="4">ML311-T8</strain>
    </source>
</reference>
<dbReference type="EMBL" id="CP034235">
    <property type="protein sequence ID" value="QGQ93752.1"/>
    <property type="molecule type" value="Genomic_DNA"/>
</dbReference>
<accession>A0A6B8RE65</accession>
<dbReference type="PROSITE" id="PS51819">
    <property type="entry name" value="VOC"/>
    <property type="match status" value="1"/>
</dbReference>
<dbReference type="GO" id="GO:0046872">
    <property type="term" value="F:metal ion binding"/>
    <property type="evidence" value="ECO:0007669"/>
    <property type="project" value="UniProtKB-KW"/>
</dbReference>
<dbReference type="Gene3D" id="3.10.180.10">
    <property type="entry name" value="2,3-Dihydroxybiphenyl 1,2-Dioxygenase, domain 1"/>
    <property type="match status" value="1"/>
</dbReference>
<keyword evidence="1" id="KW-0479">Metal-binding</keyword>
<dbReference type="InterPro" id="IPR051785">
    <property type="entry name" value="MMCE/EMCE_epimerase"/>
</dbReference>
<proteinExistence type="predicted"/>
<gene>
    <name evidence="3" type="ORF">EHS13_01930</name>
</gene>
<keyword evidence="4" id="KW-1185">Reference proteome</keyword>
<dbReference type="CDD" id="cd07264">
    <property type="entry name" value="VOC_like"/>
    <property type="match status" value="1"/>
</dbReference>
<dbReference type="RefSeq" id="WP_155698748.1">
    <property type="nucleotide sequence ID" value="NZ_CP034235.1"/>
</dbReference>
<dbReference type="KEGG" id="ppsc:EHS13_01930"/>
<dbReference type="OrthoDB" id="9796521at2"/>
<evidence type="ECO:0000313" key="4">
    <source>
        <dbReference type="Proteomes" id="UP000426246"/>
    </source>
</evidence>
<dbReference type="InterPro" id="IPR029068">
    <property type="entry name" value="Glyas_Bleomycin-R_OHBP_Dase"/>
</dbReference>
<dbReference type="InterPro" id="IPR037523">
    <property type="entry name" value="VOC_core"/>
</dbReference>
<dbReference type="PANTHER" id="PTHR43048">
    <property type="entry name" value="METHYLMALONYL-COA EPIMERASE"/>
    <property type="match status" value="1"/>
</dbReference>
<dbReference type="AlphaFoldDB" id="A0A6B8RE65"/>
<evidence type="ECO:0000259" key="2">
    <source>
        <dbReference type="PROSITE" id="PS51819"/>
    </source>
</evidence>
<sequence>MKLSQIRLTVKDFNKSVTFYRDVMEFPVVMSEEKMQYASFNTGEIKLELLSRKSMAEVLGETELPTDADTQSKFLLNVAVDDVDKSYKRLKDKGAEFVTEPSDRKEWNARVAHFRDPDGNIIEIYKHPIKES</sequence>